<accession>Q9ZQ90</accession>
<dbReference type="PIR" id="F84449">
    <property type="entry name" value="F84449"/>
</dbReference>
<organism evidence="1">
    <name type="scientific">Arabidopsis thaliana</name>
    <name type="common">Mouse-ear cress</name>
    <dbReference type="NCBI Taxonomy" id="3702"/>
    <lineage>
        <taxon>Eukaryota</taxon>
        <taxon>Viridiplantae</taxon>
        <taxon>Streptophyta</taxon>
        <taxon>Embryophyta</taxon>
        <taxon>Tracheophyta</taxon>
        <taxon>Spermatophyta</taxon>
        <taxon>Magnoliopsida</taxon>
        <taxon>eudicotyledons</taxon>
        <taxon>Gunneridae</taxon>
        <taxon>Pentapetalae</taxon>
        <taxon>rosids</taxon>
        <taxon>malvids</taxon>
        <taxon>Brassicales</taxon>
        <taxon>Brassicaceae</taxon>
        <taxon>Camelineae</taxon>
        <taxon>Arabidopsis</taxon>
    </lineage>
</organism>
<proteinExistence type="predicted"/>
<name>Q9ZQ90_ARATH</name>
<sequence>MIDMGISRTSTVLEAWTNRRRRRHRVDCLRSMEEMLALKRNSRTNEQDRVLWKGKNGHLESHTHNGEQGFLAQKGLICASYTETCVLHVWRDKVDGLLARYVLQATIYTIWRERNERKHGTGLNSANRLIKWIDRHIRNQLSVLKISGDHRYNKGLQVWFTSRGIN</sequence>
<evidence type="ECO:0000313" key="1">
    <source>
        <dbReference type="EMBL" id="AAD17423.1"/>
    </source>
</evidence>
<dbReference type="EMBL" id="AC006284">
    <property type="protein sequence ID" value="AAD17423.1"/>
    <property type="molecule type" value="Genomic_DNA"/>
</dbReference>
<dbReference type="AlphaFoldDB" id="Q9ZQ90"/>
<protein>
    <submittedName>
        <fullName evidence="1">Uncharacterized protein At2g03540</fullName>
    </submittedName>
</protein>
<reference evidence="1" key="2">
    <citation type="submission" date="2000-03" db="EMBL/GenBank/DDBJ databases">
        <authorList>
            <person name="Lin X."/>
            <person name="Kaul S."/>
            <person name="Shea T.P."/>
            <person name="Fujii C.Y."/>
            <person name="Shen M."/>
            <person name="VanAken S.E."/>
            <person name="Barnstead M.E."/>
            <person name="Mason T.M."/>
            <person name="Bowman C.L."/>
            <person name="Ronning C.M."/>
            <person name="Benito M.-I."/>
            <person name="Carrera A.J."/>
            <person name="Creasy T.H."/>
            <person name="Buell C.R."/>
            <person name="Town C.D."/>
            <person name="Nierman W.C."/>
            <person name="Fraser C.M."/>
            <person name="Venter J.C."/>
        </authorList>
    </citation>
    <scope>NUCLEOTIDE SEQUENCE</scope>
</reference>
<reference key="1">
    <citation type="journal article" date="1999" name="Nature">
        <title>Sequence and analysis of chromosome 2 of the plant Arabidopsis thaliana.</title>
        <authorList>
            <person name="Lin X."/>
            <person name="Kaul S."/>
            <person name="Rounsley S."/>
            <person name="Shea T.P."/>
            <person name="Benito M.I."/>
            <person name="Town C.D."/>
            <person name="Fujii C.Y."/>
            <person name="Mason T."/>
            <person name="Bowman C.L."/>
            <person name="Barnstead M."/>
            <person name="Feldblyum T.V."/>
            <person name="Buell C.R."/>
            <person name="Ketchum K.A."/>
            <person name="Lee J."/>
            <person name="Ronning C.M."/>
            <person name="Koo H.L."/>
            <person name="Moffat K.S."/>
            <person name="Cronin L.A."/>
            <person name="Shen M."/>
            <person name="Pai G."/>
            <person name="Van Aken S."/>
            <person name="Umayam L."/>
            <person name="Tallon L.J."/>
            <person name="Gill J.E."/>
            <person name="Adams M.D."/>
            <person name="Carrera A.J."/>
            <person name="Creasy T.H."/>
            <person name="Goodman H.M."/>
            <person name="Somerville C.R."/>
            <person name="Copenhaver G.P."/>
            <person name="Preuss D."/>
            <person name="Nierman W.C."/>
            <person name="White O."/>
            <person name="Eisen J.A."/>
            <person name="Salzberg S.L."/>
            <person name="Fraser C.M."/>
            <person name="Venter J.C."/>
        </authorList>
    </citation>
    <scope>NUCLEOTIDE SEQUENCE [LARGE SCALE GENOMIC DNA]</scope>
    <source>
        <strain>cv. Columbia</strain>
    </source>
</reference>
<dbReference type="ExpressionAtlas" id="Q9ZQ90">
    <property type="expression patterns" value="baseline and differential"/>
</dbReference>
<dbReference type="TAIR" id="AT2G03530"/>
<reference evidence="1" key="3">
    <citation type="submission" date="2002-02" db="EMBL/GenBank/DDBJ databases">
        <authorList>
            <person name="Town C.D."/>
            <person name="Kaul S."/>
        </authorList>
    </citation>
    <scope>NUCLEOTIDE SEQUENCE</scope>
</reference>